<protein>
    <submittedName>
        <fullName evidence="2">Uncharacterized protein</fullName>
    </submittedName>
</protein>
<keyword evidence="1" id="KW-0472">Membrane</keyword>
<evidence type="ECO:0000313" key="2">
    <source>
        <dbReference type="EMBL" id="MCQ1951628.1"/>
    </source>
</evidence>
<evidence type="ECO:0000313" key="3">
    <source>
        <dbReference type="Proteomes" id="UP001206924"/>
    </source>
</evidence>
<organism evidence="2 3">
    <name type="scientific">Arthrobacter jinronghuae</name>
    <dbReference type="NCBI Taxonomy" id="2964609"/>
    <lineage>
        <taxon>Bacteria</taxon>
        <taxon>Bacillati</taxon>
        <taxon>Actinomycetota</taxon>
        <taxon>Actinomycetes</taxon>
        <taxon>Micrococcales</taxon>
        <taxon>Micrococcaceae</taxon>
        <taxon>Arthrobacter</taxon>
    </lineage>
</organism>
<dbReference type="EMBL" id="JANFLP010000020">
    <property type="protein sequence ID" value="MCQ1951628.1"/>
    <property type="molecule type" value="Genomic_DNA"/>
</dbReference>
<sequence>MDPTLITATGTFIVAVGGATGGAVAFFIKRADRRREANEALVIAHLTSELAQRDQEIARLKELAASRESDGMNWWGQLKALGVEPNPRTWTPLPKDDDD</sequence>
<keyword evidence="1" id="KW-1133">Transmembrane helix</keyword>
<feature type="transmembrane region" description="Helical" evidence="1">
    <location>
        <begin position="6"/>
        <end position="28"/>
    </location>
</feature>
<keyword evidence="1" id="KW-0812">Transmembrane</keyword>
<comment type="caution">
    <text evidence="2">The sequence shown here is derived from an EMBL/GenBank/DDBJ whole genome shotgun (WGS) entry which is preliminary data.</text>
</comment>
<gene>
    <name evidence="2" type="ORF">NNX28_17050</name>
</gene>
<accession>A0ABT1NVC8</accession>
<proteinExistence type="predicted"/>
<keyword evidence="3" id="KW-1185">Reference proteome</keyword>
<name>A0ABT1NVC8_9MICC</name>
<reference evidence="2 3" key="1">
    <citation type="submission" date="2022-07" db="EMBL/GenBank/DDBJ databases">
        <title>Novel species in genus Arthrobacter.</title>
        <authorList>
            <person name="Liu Y."/>
        </authorList>
    </citation>
    <scope>NUCLEOTIDE SEQUENCE [LARGE SCALE GENOMIC DNA]</scope>
    <source>
        <strain evidence="3">zg-Y859</strain>
    </source>
</reference>
<dbReference type="Proteomes" id="UP001206924">
    <property type="component" value="Unassembled WGS sequence"/>
</dbReference>
<dbReference type="RefSeq" id="WP_255866636.1">
    <property type="nucleotide sequence ID" value="NZ_CP104263.1"/>
</dbReference>
<evidence type="ECO:0000256" key="1">
    <source>
        <dbReference type="SAM" id="Phobius"/>
    </source>
</evidence>